<dbReference type="EMBL" id="SAEB01000009">
    <property type="protein sequence ID" value="RVD83239.1"/>
    <property type="molecule type" value="Genomic_DNA"/>
</dbReference>
<dbReference type="OrthoDB" id="5368030at2759"/>
<dbReference type="GeneID" id="93589946"/>
<keyword evidence="2" id="KW-1185">Reference proteome</keyword>
<dbReference type="VEuPathDB" id="FungiDB:DFL_007635"/>
<protein>
    <submittedName>
        <fullName evidence="1">Uncharacterized protein</fullName>
    </submittedName>
</protein>
<accession>A0A436ZWH7</accession>
<organism evidence="1 2">
    <name type="scientific">Arthrobotrys flagrans</name>
    <name type="common">Nematode-trapping fungus</name>
    <name type="synonym">Trichothecium flagrans</name>
    <dbReference type="NCBI Taxonomy" id="97331"/>
    <lineage>
        <taxon>Eukaryota</taxon>
        <taxon>Fungi</taxon>
        <taxon>Dikarya</taxon>
        <taxon>Ascomycota</taxon>
        <taxon>Pezizomycotina</taxon>
        <taxon>Orbiliomycetes</taxon>
        <taxon>Orbiliales</taxon>
        <taxon>Orbiliaceae</taxon>
        <taxon>Arthrobotrys</taxon>
    </lineage>
</organism>
<dbReference type="AlphaFoldDB" id="A0A436ZWH7"/>
<sequence length="403" mass="45724">MTRRTLEIGCPPTRYYLSKTTSPKNPPEASPLPSVLILRACSFGGKSRLGVQPTIAEPPQNTNLPTADASRKSINGNVAALPSQQSFDKATVANRVLSGRVQNRRKKVIRKPPMRKQSQVLLAINSSTPGVFNKSETFPWGFTQFTYPDGTVADSKSAVKPLYNQPSIEVPFEAVTTEKFRIVALLANEIKNLFPGENYEYWCGVINGFRRFERRANQNRRDLEANADCYHGQLNLVRGIYPTLEKSITGYSQLYSKLGQQRSNNRQFASVQVRLWGMTYHTESISDLRRQFLSRYDGLRRFHLALSRIKAFSFDDKTLDDIFKMSAFAYEIAEGLQRLVDELLKVKQFMIDNKVQPSQSDQLYHVKMARYKIMARRDMAGMSASPLRPVSLAHHGSLLLRSM</sequence>
<name>A0A436ZWH7_ARTFL</name>
<reference evidence="1 2" key="1">
    <citation type="submission" date="2019-01" db="EMBL/GenBank/DDBJ databases">
        <title>Intercellular communication is required for trap formation in the nematode-trapping fungus Duddingtonia flagrans.</title>
        <authorList>
            <person name="Youssar L."/>
            <person name="Wernet V."/>
            <person name="Hensel N."/>
            <person name="Hildebrandt H.-G."/>
            <person name="Fischer R."/>
        </authorList>
    </citation>
    <scope>NUCLEOTIDE SEQUENCE [LARGE SCALE GENOMIC DNA]</scope>
    <source>
        <strain evidence="1 2">CBS H-5679</strain>
    </source>
</reference>
<comment type="caution">
    <text evidence="1">The sequence shown here is derived from an EMBL/GenBank/DDBJ whole genome shotgun (WGS) entry which is preliminary data.</text>
</comment>
<proteinExistence type="predicted"/>
<gene>
    <name evidence="1" type="ORF">DFL_007635</name>
</gene>
<dbReference type="Proteomes" id="UP000283090">
    <property type="component" value="Unassembled WGS sequence"/>
</dbReference>
<evidence type="ECO:0000313" key="2">
    <source>
        <dbReference type="Proteomes" id="UP000283090"/>
    </source>
</evidence>
<evidence type="ECO:0000313" key="1">
    <source>
        <dbReference type="EMBL" id="RVD83239.1"/>
    </source>
</evidence>
<dbReference type="RefSeq" id="XP_067488783.1">
    <property type="nucleotide sequence ID" value="XM_067637247.1"/>
</dbReference>